<name>A0A974HGG8_XENLA</name>
<sequence>MGLLVFTLTSHLLYQSEQSCLGGSAILDKDLGVVDREISRPALINCIVHGKSTASSYNIVFKPIGFQATLC</sequence>
<reference evidence="2" key="1">
    <citation type="journal article" date="2016" name="Nature">
        <title>Genome evolution in the allotetraploid frog Xenopus laevis.</title>
        <authorList>
            <person name="Session A.M."/>
            <person name="Uno Y."/>
            <person name="Kwon T."/>
            <person name="Chapman J.A."/>
            <person name="Toyoda A."/>
            <person name="Takahashi S."/>
            <person name="Fukui A."/>
            <person name="Hikosaka A."/>
            <person name="Suzuki A."/>
            <person name="Kondo M."/>
            <person name="van Heeringen S.J."/>
            <person name="Quigley I."/>
            <person name="Heinz S."/>
            <person name="Ogino H."/>
            <person name="Ochi H."/>
            <person name="Hellsten U."/>
            <person name="Lyons J.B."/>
            <person name="Simakov O."/>
            <person name="Putnam N."/>
            <person name="Stites J."/>
            <person name="Kuroki Y."/>
            <person name="Tanaka T."/>
            <person name="Michiue T."/>
            <person name="Watanabe M."/>
            <person name="Bogdanovic O."/>
            <person name="Lister R."/>
            <person name="Georgiou G."/>
            <person name="Paranjpe S.S."/>
            <person name="van Kruijsbergen I."/>
            <person name="Shu S."/>
            <person name="Carlson J."/>
            <person name="Kinoshita T."/>
            <person name="Ohta Y."/>
            <person name="Mawaribuchi S."/>
            <person name="Jenkins J."/>
            <person name="Grimwood J."/>
            <person name="Schmutz J."/>
            <person name="Mitros T."/>
            <person name="Mozaffari S.V."/>
            <person name="Suzuki Y."/>
            <person name="Haramoto Y."/>
            <person name="Yamamoto T.S."/>
            <person name="Takagi C."/>
            <person name="Heald R."/>
            <person name="Miller K."/>
            <person name="Haudenschild C."/>
            <person name="Kitzman J."/>
            <person name="Nakayama T."/>
            <person name="Izutsu Y."/>
            <person name="Robert J."/>
            <person name="Fortriede J."/>
            <person name="Burns K."/>
            <person name="Lotay V."/>
            <person name="Karimi K."/>
            <person name="Yasuoka Y."/>
            <person name="Dichmann D.S."/>
            <person name="Flajnik M.F."/>
            <person name="Houston D.W."/>
            <person name="Shendure J."/>
            <person name="DuPasquier L."/>
            <person name="Vize P.D."/>
            <person name="Zorn A.M."/>
            <person name="Ito M."/>
            <person name="Marcotte E.M."/>
            <person name="Wallingford J.B."/>
            <person name="Ito Y."/>
            <person name="Asashima M."/>
            <person name="Ueno N."/>
            <person name="Matsuda Y."/>
            <person name="Veenstra G.J."/>
            <person name="Fujiyama A."/>
            <person name="Harland R.M."/>
            <person name="Taira M."/>
            <person name="Rokhsar D.S."/>
        </authorList>
    </citation>
    <scope>NUCLEOTIDE SEQUENCE [LARGE SCALE GENOMIC DNA]</scope>
    <source>
        <strain evidence="2">J</strain>
    </source>
</reference>
<dbReference type="AlphaFoldDB" id="A0A974HGG8"/>
<organism evidence="1 2">
    <name type="scientific">Xenopus laevis</name>
    <name type="common">African clawed frog</name>
    <dbReference type="NCBI Taxonomy" id="8355"/>
    <lineage>
        <taxon>Eukaryota</taxon>
        <taxon>Metazoa</taxon>
        <taxon>Chordata</taxon>
        <taxon>Craniata</taxon>
        <taxon>Vertebrata</taxon>
        <taxon>Euteleostomi</taxon>
        <taxon>Amphibia</taxon>
        <taxon>Batrachia</taxon>
        <taxon>Anura</taxon>
        <taxon>Pipoidea</taxon>
        <taxon>Pipidae</taxon>
        <taxon>Xenopodinae</taxon>
        <taxon>Xenopus</taxon>
        <taxon>Xenopus</taxon>
    </lineage>
</organism>
<proteinExistence type="predicted"/>
<gene>
    <name evidence="1" type="ORF">XELAEV_18032284mg</name>
</gene>
<dbReference type="Proteomes" id="UP000694892">
    <property type="component" value="Chromosome 6L"/>
</dbReference>
<accession>A0A974HGG8</accession>
<protein>
    <submittedName>
        <fullName evidence="1">Uncharacterized protein</fullName>
    </submittedName>
</protein>
<dbReference type="EMBL" id="CM004476">
    <property type="protein sequence ID" value="OCT77089.1"/>
    <property type="molecule type" value="Genomic_DNA"/>
</dbReference>
<evidence type="ECO:0000313" key="1">
    <source>
        <dbReference type="EMBL" id="OCT77089.1"/>
    </source>
</evidence>
<evidence type="ECO:0000313" key="2">
    <source>
        <dbReference type="Proteomes" id="UP000694892"/>
    </source>
</evidence>